<proteinExistence type="predicted"/>
<dbReference type="EMBL" id="JACWMS010000001">
    <property type="protein sequence ID" value="MBD1319235.1"/>
    <property type="molecule type" value="Genomic_DNA"/>
</dbReference>
<evidence type="ECO:0008006" key="4">
    <source>
        <dbReference type="Google" id="ProtNLM"/>
    </source>
</evidence>
<evidence type="ECO:0000313" key="2">
    <source>
        <dbReference type="EMBL" id="MBD1319235.1"/>
    </source>
</evidence>
<keyword evidence="3" id="KW-1185">Reference proteome</keyword>
<keyword evidence="1" id="KW-1133">Transmembrane helix</keyword>
<sequence length="153" mass="16925">MTEGAQDRERSWKDAWPVLVALGVVVVAAAGIGISYLIRPADERMSTDAQVQHAINDAYTARNDVDYQKYRASTCAADVASAAFPNESTFVDQNRKSFDENGHIVIPEITGITVSGDRARAQVHWHFDDKPDQKQVTDTVVVREDGDWKVCTS</sequence>
<keyword evidence="1" id="KW-0472">Membrane</keyword>
<evidence type="ECO:0000256" key="1">
    <source>
        <dbReference type="SAM" id="Phobius"/>
    </source>
</evidence>
<accession>A0ABR7W8T4</accession>
<dbReference type="InterPro" id="IPR032710">
    <property type="entry name" value="NTF2-like_dom_sf"/>
</dbReference>
<reference evidence="2 3" key="1">
    <citation type="submission" date="2020-09" db="EMBL/GenBank/DDBJ databases">
        <title>Novel species in genus Gordonia.</title>
        <authorList>
            <person name="Zhang G."/>
        </authorList>
    </citation>
    <scope>NUCLEOTIDE SEQUENCE [LARGE SCALE GENOMIC DNA]</scope>
    <source>
        <strain evidence="2 3">ON-33</strain>
    </source>
</reference>
<name>A0ABR7W8T4_9ACTN</name>
<dbReference type="SUPFAM" id="SSF54427">
    <property type="entry name" value="NTF2-like"/>
    <property type="match status" value="1"/>
</dbReference>
<gene>
    <name evidence="2" type="ORF">IDF66_06530</name>
</gene>
<comment type="caution">
    <text evidence="2">The sequence shown here is derived from an EMBL/GenBank/DDBJ whole genome shotgun (WGS) entry which is preliminary data.</text>
</comment>
<feature type="transmembrane region" description="Helical" evidence="1">
    <location>
        <begin position="15"/>
        <end position="38"/>
    </location>
</feature>
<evidence type="ECO:0000313" key="3">
    <source>
        <dbReference type="Proteomes" id="UP000602395"/>
    </source>
</evidence>
<organism evidence="2 3">
    <name type="scientific">Gordonia hankookensis</name>
    <dbReference type="NCBI Taxonomy" id="589403"/>
    <lineage>
        <taxon>Bacteria</taxon>
        <taxon>Bacillati</taxon>
        <taxon>Actinomycetota</taxon>
        <taxon>Actinomycetes</taxon>
        <taxon>Mycobacteriales</taxon>
        <taxon>Gordoniaceae</taxon>
        <taxon>Gordonia</taxon>
    </lineage>
</organism>
<dbReference type="RefSeq" id="WP_190266101.1">
    <property type="nucleotide sequence ID" value="NZ_BAABAD010000003.1"/>
</dbReference>
<dbReference type="Proteomes" id="UP000602395">
    <property type="component" value="Unassembled WGS sequence"/>
</dbReference>
<protein>
    <recommendedName>
        <fullName evidence="4">DUF4878 domain-containing protein</fullName>
    </recommendedName>
</protein>
<dbReference type="Gene3D" id="3.10.450.50">
    <property type="match status" value="1"/>
</dbReference>
<keyword evidence="1" id="KW-0812">Transmembrane</keyword>